<feature type="region of interest" description="Actin-binding" evidence="21">
    <location>
        <begin position="655"/>
        <end position="677"/>
    </location>
</feature>
<evidence type="ECO:0000256" key="22">
    <source>
        <dbReference type="SAM" id="MobiDB-lite"/>
    </source>
</evidence>
<dbReference type="Pfam" id="PF00063">
    <property type="entry name" value="Myosin_head"/>
    <property type="match status" value="1"/>
</dbReference>
<dbReference type="GO" id="GO:0032982">
    <property type="term" value="C:myosin filament"/>
    <property type="evidence" value="ECO:0007669"/>
    <property type="project" value="UniProtKB-KW"/>
</dbReference>
<dbReference type="FunFam" id="1.20.5.370:FF:000007">
    <property type="entry name" value="Myosin heavy chain"/>
    <property type="match status" value="1"/>
</dbReference>
<reference evidence="25" key="3">
    <citation type="submission" date="2025-09" db="UniProtKB">
        <authorList>
            <consortium name="Ensembl"/>
        </authorList>
    </citation>
    <scope>IDENTIFICATION</scope>
</reference>
<feature type="domain" description="Myosin N-terminal SH3-like" evidence="24">
    <location>
        <begin position="32"/>
        <end position="81"/>
    </location>
</feature>
<dbReference type="GO" id="GO:0000146">
    <property type="term" value="F:microfilament motor activity"/>
    <property type="evidence" value="ECO:0007669"/>
    <property type="project" value="TreeGrafter"/>
</dbReference>
<dbReference type="InterPro" id="IPR000048">
    <property type="entry name" value="IQ_motif_EF-hand-BS"/>
</dbReference>
<dbReference type="InterPro" id="IPR036961">
    <property type="entry name" value="Kinesin_motor_dom_sf"/>
</dbReference>
<comment type="similarity">
    <text evidence="2 21">Belongs to the TRAFAC class myosin-kinesin ATPase superfamily. Myosin family.</text>
</comment>
<evidence type="ECO:0000256" key="3">
    <source>
        <dbReference type="ARBA" id="ARBA00022433"/>
    </source>
</evidence>
<evidence type="ECO:0000256" key="18">
    <source>
        <dbReference type="ARBA" id="ARBA00041905"/>
    </source>
</evidence>
<accession>A0A8C4MTQ0</accession>
<dbReference type="GO" id="GO:0005524">
    <property type="term" value="F:ATP binding"/>
    <property type="evidence" value="ECO:0007669"/>
    <property type="project" value="UniProtKB-UniRule"/>
</dbReference>
<dbReference type="Gene3D" id="1.20.5.4820">
    <property type="match status" value="1"/>
</dbReference>
<dbReference type="SUPFAM" id="SSF57997">
    <property type="entry name" value="Tropomyosin"/>
    <property type="match status" value="1"/>
</dbReference>
<evidence type="ECO:0000259" key="23">
    <source>
        <dbReference type="PROSITE" id="PS51456"/>
    </source>
</evidence>
<gene>
    <name evidence="25" type="primary">MYH7</name>
</gene>
<keyword evidence="8 21" id="KW-0067">ATP-binding</keyword>
<evidence type="ECO:0000256" key="8">
    <source>
        <dbReference type="ARBA" id="ARBA00022840"/>
    </source>
</evidence>
<dbReference type="Gene3D" id="6.10.250.2420">
    <property type="match status" value="1"/>
</dbReference>
<evidence type="ECO:0000256" key="9">
    <source>
        <dbReference type="ARBA" id="ARBA00022860"/>
    </source>
</evidence>
<dbReference type="InterPro" id="IPR002928">
    <property type="entry name" value="Myosin_tail"/>
</dbReference>
<dbReference type="InterPro" id="IPR014751">
    <property type="entry name" value="XRCC4-like_C"/>
</dbReference>
<dbReference type="PRINTS" id="PR00193">
    <property type="entry name" value="MYOSINHEAVY"/>
</dbReference>
<keyword evidence="12 21" id="KW-0505">Motor protein</keyword>
<keyword evidence="13" id="KW-0514">Muscle protein</keyword>
<dbReference type="Gene3D" id="3.40.850.10">
    <property type="entry name" value="Kinesin motor domain"/>
    <property type="match status" value="1"/>
</dbReference>
<keyword evidence="5" id="KW-0963">Cytoplasm</keyword>
<dbReference type="PANTHER" id="PTHR45615">
    <property type="entry name" value="MYOSIN HEAVY CHAIN, NON-MUSCLE"/>
    <property type="match status" value="1"/>
</dbReference>
<evidence type="ECO:0000256" key="15">
    <source>
        <dbReference type="ARBA" id="ARBA00037090"/>
    </source>
</evidence>
<dbReference type="Ensembl" id="ENSEAST00005034925.2">
    <property type="protein sequence ID" value="ENSEASP00005032069.2"/>
    <property type="gene ID" value="ENSEASG00005011771.2"/>
</dbReference>
<evidence type="ECO:0000256" key="6">
    <source>
        <dbReference type="ARBA" id="ARBA00022553"/>
    </source>
</evidence>
<feature type="domain" description="Myosin motor" evidence="23">
    <location>
        <begin position="85"/>
        <end position="778"/>
    </location>
</feature>
<feature type="region of interest" description="Disordered" evidence="22">
    <location>
        <begin position="1795"/>
        <end position="1823"/>
    </location>
</feature>
<dbReference type="GO" id="GO:0005516">
    <property type="term" value="F:calmodulin binding"/>
    <property type="evidence" value="ECO:0007669"/>
    <property type="project" value="UniProtKB-KW"/>
</dbReference>
<dbReference type="FunFam" id="1.20.5.370:FF:000008">
    <property type="entry name" value="Myosin heavy chain"/>
    <property type="match status" value="1"/>
</dbReference>
<dbReference type="InterPro" id="IPR004009">
    <property type="entry name" value="SH3_Myosin"/>
</dbReference>
<feature type="binding site" evidence="21">
    <location>
        <begin position="178"/>
        <end position="185"/>
    </location>
    <ligand>
        <name>ATP</name>
        <dbReference type="ChEBI" id="CHEBI:30616"/>
    </ligand>
</feature>
<keyword evidence="3" id="KW-0787">Thick filament</keyword>
<dbReference type="InterPro" id="IPR001609">
    <property type="entry name" value="Myosin_head_motor_dom-like"/>
</dbReference>
<comment type="subunit">
    <text evidence="20">Muscle myosin is a hexameric protein that consists of 2 heavy chain subunits (MHC), 2 alkali light chain subunits (MLC) and 2 regulatory light chain subunits (MLC-2). Interacts with ECPAS. Interacts (via C-terminus) with LRRC39.</text>
</comment>
<dbReference type="FunFam" id="1.20.5.4820:FF:000001">
    <property type="entry name" value="Myosin heavy chain"/>
    <property type="match status" value="1"/>
</dbReference>
<dbReference type="FunFam" id="1.20.5.340:FF:000003">
    <property type="entry name" value="Myosin heavy chain"/>
    <property type="match status" value="1"/>
</dbReference>
<dbReference type="Gene3D" id="1.20.5.340">
    <property type="match status" value="4"/>
</dbReference>
<reference evidence="25" key="2">
    <citation type="submission" date="2025-08" db="UniProtKB">
        <authorList>
            <consortium name="Ensembl"/>
        </authorList>
    </citation>
    <scope>IDENTIFICATION</scope>
</reference>
<dbReference type="InterPro" id="IPR027417">
    <property type="entry name" value="P-loop_NTPase"/>
</dbReference>
<evidence type="ECO:0000256" key="5">
    <source>
        <dbReference type="ARBA" id="ARBA00022490"/>
    </source>
</evidence>
<dbReference type="GO" id="GO:0007512">
    <property type="term" value="P:adult heart development"/>
    <property type="evidence" value="ECO:0007669"/>
    <property type="project" value="TreeGrafter"/>
</dbReference>
<keyword evidence="14 21" id="KW-0009">Actin-binding</keyword>
<feature type="compositionally biased region" description="Basic and acidic residues" evidence="22">
    <location>
        <begin position="1811"/>
        <end position="1823"/>
    </location>
</feature>
<dbReference type="Gene3D" id="1.20.120.720">
    <property type="entry name" value="Myosin VI head, motor domain, U50 subdomain"/>
    <property type="match status" value="1"/>
</dbReference>
<evidence type="ECO:0000256" key="17">
    <source>
        <dbReference type="ARBA" id="ARBA00041438"/>
    </source>
</evidence>
<dbReference type="GO" id="GO:0030049">
    <property type="term" value="P:muscle filament sliding"/>
    <property type="evidence" value="ECO:0007669"/>
    <property type="project" value="TreeGrafter"/>
</dbReference>
<dbReference type="FunFam" id="2.30.30.360:FF:000001">
    <property type="entry name" value="Myosin heavy chain"/>
    <property type="match status" value="1"/>
</dbReference>
<dbReference type="Proteomes" id="UP000694387">
    <property type="component" value="Chromosome 2"/>
</dbReference>
<dbReference type="FunFam" id="1.20.5.370:FF:000001">
    <property type="entry name" value="Myosin heavy chain"/>
    <property type="match status" value="1"/>
</dbReference>
<keyword evidence="6" id="KW-0597">Phosphoprotein</keyword>
<keyword evidence="7 21" id="KW-0547">Nucleotide-binding</keyword>
<dbReference type="PANTHER" id="PTHR45615:SF1">
    <property type="entry name" value="MYOSIN-7"/>
    <property type="match status" value="1"/>
</dbReference>
<evidence type="ECO:0000313" key="25">
    <source>
        <dbReference type="Ensembl" id="ENSEASP00005032069.2"/>
    </source>
</evidence>
<dbReference type="Pfam" id="PF01576">
    <property type="entry name" value="Myosin_tail_1"/>
    <property type="match status" value="1"/>
</dbReference>
<evidence type="ECO:0000313" key="26">
    <source>
        <dbReference type="Proteomes" id="UP000694387"/>
    </source>
</evidence>
<protein>
    <recommendedName>
        <fullName evidence="16">Myosin-7</fullName>
    </recommendedName>
    <alternativeName>
        <fullName evidence="17">Myosin heavy chain 7</fullName>
    </alternativeName>
    <alternativeName>
        <fullName evidence="19">Myosin heavy chain slow isoform</fullName>
    </alternativeName>
    <alternativeName>
        <fullName evidence="18">Myosin heavy chain, cardiac muscle beta isoform</fullName>
    </alternativeName>
</protein>
<dbReference type="FunFam" id="1.20.120.720:FF:000001">
    <property type="entry name" value="Myosin heavy chain, muscle"/>
    <property type="match status" value="1"/>
</dbReference>
<sequence>MGDAELAVFGSAAPYLRKTEKERLEDQTRPFDLKKDVFVPDDKEEFVKAKIISREGGKITAETEHGKTVTVKEDQVLQQNPPKFDKIEDMAMLTFLHEPAVLYNLKDRYAAWMIYTYSGLFCVTINPYKWLPVYTAEVVAAYRGKKRSEAPPHIFSISDNAYQYMLTDRENQSILITGESGAGKTVNTKRVIQYFAVIAAIGDRSKKDQTSGKGTLEDQIIEANPALEAFGNAKTVRNDNSSRFGKFIRIHFGATGKLASADIETYLLEKSRVIFQLKAERDYHIFYQILSNKKPELLDMLLITNNPYDYAFISQGETTVASIDDAEELMATDNAFDVLGFTSEEKNSMYKLTGAIMHFGNMKFKQKPREEQAEPDGTEEADKSAYLMGLNSADLLKGLCHPRVKVGNEYVTKGQNVQQVAYAKGALAKAVYERMFNWMVARINATLETKQPRQYFIGVLDIAGFEIFDFNSFEQLCINFTNEKLQQFFNHHMFVLEQEEYKKEGIEWEFIDFGMDLQACIDLIEKPMGIMSILEEECMFPKATDMTFKAKLFDNHLGKSSNFQKPRNIKGKPEAHFSLIHYAGTVDYNILGWLQKNKDPLNETVVDLYKKSSLKMLSNLFANYLGADAPIEKGKGKAKKGSSFQTVSALHRENLNKLMTNLRSTHPHFVRCIIPNETKSPGVIDNPLVMHQLRCNGVLEGIRICRKGFPNRILYGDFRQRYRILNPAAIPEGQFIDSRKGAEKLLSSLDIDHNQYRFGHTKVFFKAGLLGLLEEMRDERLSRIITRIQAQSRGVLARMEFKKLLERRDSLLIIQWNIRAFMGVKNWPWMKLYFKIKPLLKSAETEKEMATMKEEFARLKEALEKSEARRKELEEKMVSLLQEKNDLQLQVQAEQDNLADAEERCDQLIKNKIQLEAKVKEMTERLEDEEEMNAELTAKKRKLEDECSELKRDIDDLELTLAKVEKEKHATENKVKNLTEEMAGLDEIIAKLTKEKKALQEAHQQALDDLQAEEDKVNTLTKAKVKLEQHVDDLEGSLEQEKKVRMDLERAKRKLEGDLKLTQESIMDLENDKQQLDERLKKKDFELNALNARIEDEQALGSQLQKKLKELQARIEELEEELEAERTARAKVEKLRSDLSRELEEISERLEEAGGATSVQIEMNKKREAEFQKMKRDLEEATLQHEATAAALRKKHADSVAELGEQIDNLQRVKQKLEKEKSEFKLELDDVTSNMEQIIKAKAELQRVLSKANSEVAQWRTKYETDAIQRTEELEEAKKKLAQRLQDAEEAVEAVNAKCSSLEKTKHRLQNEIEDLMVDVERSNAAAAALDKKQRNFDKILAEWKQKYEESQSELESSQKEARSLSTELFKLKNAYEESLEHLETFKRENKNLQEEISDLTEQLGSSGKTIHELEKVRKQLEAEKLELQSALEEAEASLEHEEGKILRAQLEFNQIKAEIERKLAEKDEEMEQAKRNHLRVVDSLQTSLDAETRSRNEALRVKKKMEGDLNEMEIQLSHANRMAAEAQKQVKSLQSLLKDTQIQLDDAVRANDDLKENIAIVERRNNLLQAELEELRAVVEQTERSRKLAEQELIETSERVQLLHSQNTSLINQKKKMDADLSQLQTEVEEAVQECRNAEEKAKKAITDAAMMAEELKKEQDTSAHLERMKKNMEQTIKDLQHRLDEAEQIALKGGKKQLQKLEARVRELENELEVEQKRNAESIKGMRKSERRIKELTYQTEEDRKNLLRLQDLVDKLQLKVKAYKRQAEEAEEQANTNLSKFRKVQHELDEAEERADIAESQVNKLRAKSRDIGTKGLNEE</sequence>
<dbReference type="FunFam" id="1.20.5.370:FF:000002">
    <property type="entry name" value="Myosin heavy chain"/>
    <property type="match status" value="1"/>
</dbReference>
<dbReference type="Gene3D" id="2.30.30.360">
    <property type="entry name" value="Myosin S1 fragment, N-terminal"/>
    <property type="match status" value="1"/>
</dbReference>
<evidence type="ECO:0000256" key="2">
    <source>
        <dbReference type="ARBA" id="ARBA00008314"/>
    </source>
</evidence>
<evidence type="ECO:0000256" key="13">
    <source>
        <dbReference type="ARBA" id="ARBA00023179"/>
    </source>
</evidence>
<dbReference type="FunFam" id="1.20.5.340:FF:000006">
    <property type="entry name" value="Myosin heavy chain"/>
    <property type="match status" value="1"/>
</dbReference>
<dbReference type="GO" id="GO:0051015">
    <property type="term" value="F:actin filament binding"/>
    <property type="evidence" value="ECO:0007669"/>
    <property type="project" value="InterPro"/>
</dbReference>
<evidence type="ECO:0000256" key="11">
    <source>
        <dbReference type="ARBA" id="ARBA00023123"/>
    </source>
</evidence>
<dbReference type="Gene3D" id="1.10.10.820">
    <property type="match status" value="1"/>
</dbReference>
<dbReference type="FunFam" id="1.20.5.340:FF:000004">
    <property type="entry name" value="Myosin heavy chain"/>
    <property type="match status" value="1"/>
</dbReference>
<dbReference type="GeneTree" id="ENSGT00940000159432"/>
<dbReference type="FunFam" id="1.20.5.340:FF:000002">
    <property type="entry name" value="Myosin heavy chain"/>
    <property type="match status" value="1"/>
</dbReference>
<evidence type="ECO:0000256" key="1">
    <source>
        <dbReference type="ARBA" id="ARBA00004204"/>
    </source>
</evidence>
<dbReference type="InterPro" id="IPR008989">
    <property type="entry name" value="Myosin_S1_N"/>
</dbReference>
<proteinExistence type="inferred from homology"/>
<evidence type="ECO:0000256" key="12">
    <source>
        <dbReference type="ARBA" id="ARBA00023175"/>
    </source>
</evidence>
<evidence type="ECO:0000256" key="10">
    <source>
        <dbReference type="ARBA" id="ARBA00023054"/>
    </source>
</evidence>
<evidence type="ECO:0000256" key="20">
    <source>
        <dbReference type="ARBA" id="ARBA00046736"/>
    </source>
</evidence>
<dbReference type="FunFam" id="1.10.10.820:FF:000001">
    <property type="entry name" value="Myosin heavy chain"/>
    <property type="match status" value="1"/>
</dbReference>
<comment type="function">
    <text evidence="15">Myosins are actin-based motor molecules with ATPase activity essential for muscle contraction. Forms regular bipolar thick filaments that, together with actin thin filaments, constitute the fundamental contractile unit of skeletal and cardiac muscle.</text>
</comment>
<dbReference type="FunFam" id="1.20.5.370:FF:000003">
    <property type="entry name" value="Myosin heavy chain"/>
    <property type="match status" value="1"/>
</dbReference>
<dbReference type="SMART" id="SM00242">
    <property type="entry name" value="MYSc"/>
    <property type="match status" value="1"/>
</dbReference>
<evidence type="ECO:0000256" key="16">
    <source>
        <dbReference type="ARBA" id="ARBA00039815"/>
    </source>
</evidence>
<keyword evidence="11 21" id="KW-0518">Myosin</keyword>
<dbReference type="SMART" id="SM00015">
    <property type="entry name" value="IQ"/>
    <property type="match status" value="1"/>
</dbReference>
<dbReference type="GO" id="GO:0030017">
    <property type="term" value="C:sarcomere"/>
    <property type="evidence" value="ECO:0007669"/>
    <property type="project" value="UniProtKB-SubCell"/>
</dbReference>
<dbReference type="Pfam" id="PF02736">
    <property type="entry name" value="Myosin_N"/>
    <property type="match status" value="1"/>
</dbReference>
<dbReference type="FunFam" id="1.20.58.530:FF:000001">
    <property type="entry name" value="Myosin heavy chain"/>
    <property type="match status" value="1"/>
</dbReference>
<dbReference type="PROSITE" id="PS51456">
    <property type="entry name" value="MYOSIN_MOTOR"/>
    <property type="match status" value="1"/>
</dbReference>
<evidence type="ECO:0000256" key="19">
    <source>
        <dbReference type="ARBA" id="ARBA00043207"/>
    </source>
</evidence>
<evidence type="ECO:0000259" key="24">
    <source>
        <dbReference type="PROSITE" id="PS51844"/>
    </source>
</evidence>
<comment type="subcellular location">
    <subcellularLocation>
        <location evidence="1">Cytoplasm</location>
        <location evidence="1">Myofibril</location>
        <location evidence="1">Sarcomere</location>
    </subcellularLocation>
</comment>
<name>A0A8C4MTQ0_EQUAS</name>
<keyword evidence="26" id="KW-1185">Reference proteome</keyword>
<dbReference type="CDD" id="cd01377">
    <property type="entry name" value="MYSc_class_II"/>
    <property type="match status" value="1"/>
</dbReference>
<reference evidence="25 26" key="1">
    <citation type="journal article" date="2020" name="Nat. Commun.">
        <title>Donkey genomes provide new insights into domestication and selection for coat color.</title>
        <authorList>
            <person name="Wang"/>
            <person name="C."/>
            <person name="Li"/>
            <person name="H."/>
            <person name="Guo"/>
            <person name="Y."/>
            <person name="Huang"/>
            <person name="J."/>
            <person name="Sun"/>
            <person name="Y."/>
            <person name="Min"/>
            <person name="J."/>
            <person name="Wang"/>
            <person name="J."/>
            <person name="Fang"/>
            <person name="X."/>
            <person name="Zhao"/>
            <person name="Z."/>
            <person name="Wang"/>
            <person name="S."/>
            <person name="Zhang"/>
            <person name="Y."/>
            <person name="Liu"/>
            <person name="Q."/>
            <person name="Jiang"/>
            <person name="Q."/>
            <person name="Wang"/>
            <person name="X."/>
            <person name="Guo"/>
            <person name="Y."/>
            <person name="Yang"/>
            <person name="C."/>
            <person name="Wang"/>
            <person name="Y."/>
            <person name="Tian"/>
            <person name="F."/>
            <person name="Zhuang"/>
            <person name="G."/>
            <person name="Fan"/>
            <person name="Y."/>
            <person name="Gao"/>
            <person name="Q."/>
            <person name="Li"/>
            <person name="Y."/>
            <person name="Ju"/>
            <person name="Z."/>
            <person name="Li"/>
            <person name="J."/>
            <person name="Li"/>
            <person name="R."/>
            <person name="Hou"/>
            <person name="M."/>
            <person name="Yang"/>
            <person name="G."/>
            <person name="Liu"/>
            <person name="G."/>
            <person name="Liu"/>
            <person name="W."/>
            <person name="Guo"/>
            <person name="J."/>
            <person name="Pan"/>
            <person name="S."/>
            <person name="Fan"/>
            <person name="G."/>
            <person name="Zhang"/>
            <person name="W."/>
            <person name="Zhang"/>
            <person name="R."/>
            <person name="Yu"/>
            <person name="J."/>
            <person name="Zhang"/>
            <person name="X."/>
            <person name="Yin"/>
            <person name="Q."/>
            <person name="Ji"/>
            <person name="C."/>
            <person name="Jin"/>
            <person name="Y."/>
            <person name="Yue"/>
            <person name="G."/>
            <person name="Liu"/>
            <person name="M."/>
            <person name="Xu"/>
            <person name="J."/>
            <person name="Liu"/>
            <person name="S."/>
            <person name="Jordana"/>
            <person name="J."/>
            <person name="Noce"/>
            <person name="A."/>
            <person name="Amills"/>
            <person name="M."/>
            <person name="Wu"/>
            <person name="D.D."/>
            <person name="Li"/>
            <person name="S."/>
            <person name="Zhou"/>
            <person name="X. and Zhong"/>
            <person name="J."/>
        </authorList>
    </citation>
    <scope>NUCLEOTIDE SEQUENCE [LARGE SCALE GENOMIC DNA]</scope>
</reference>
<keyword evidence="4" id="KW-0488">Methylation</keyword>
<dbReference type="Gene3D" id="1.20.5.370">
    <property type="match status" value="4"/>
</dbReference>
<dbReference type="GO" id="GO:0045214">
    <property type="term" value="P:sarcomere organization"/>
    <property type="evidence" value="ECO:0007669"/>
    <property type="project" value="TreeGrafter"/>
</dbReference>
<dbReference type="PROSITE" id="PS50096">
    <property type="entry name" value="IQ"/>
    <property type="match status" value="1"/>
</dbReference>
<dbReference type="FunFam" id="3.40.850.10:FF:000024">
    <property type="entry name" value="Myosin heavy chain, isoform J"/>
    <property type="match status" value="1"/>
</dbReference>
<dbReference type="GO" id="GO:0060048">
    <property type="term" value="P:cardiac muscle contraction"/>
    <property type="evidence" value="ECO:0007669"/>
    <property type="project" value="TreeGrafter"/>
</dbReference>
<dbReference type="SUPFAM" id="SSF90257">
    <property type="entry name" value="Myosin rod fragments"/>
    <property type="match status" value="4"/>
</dbReference>
<keyword evidence="9" id="KW-0112">Calmodulin-binding</keyword>
<keyword evidence="10" id="KW-0175">Coiled coil</keyword>
<dbReference type="GO" id="GO:0016460">
    <property type="term" value="C:myosin II complex"/>
    <property type="evidence" value="ECO:0007669"/>
    <property type="project" value="TreeGrafter"/>
</dbReference>
<evidence type="ECO:0000256" key="4">
    <source>
        <dbReference type="ARBA" id="ARBA00022481"/>
    </source>
</evidence>
<dbReference type="PROSITE" id="PS51844">
    <property type="entry name" value="SH3_LIKE"/>
    <property type="match status" value="1"/>
</dbReference>
<evidence type="ECO:0000256" key="14">
    <source>
        <dbReference type="ARBA" id="ARBA00023203"/>
    </source>
</evidence>
<dbReference type="SUPFAM" id="SSF52540">
    <property type="entry name" value="P-loop containing nucleoside triphosphate hydrolases"/>
    <property type="match status" value="1"/>
</dbReference>
<organism evidence="25 26">
    <name type="scientific">Equus asinus</name>
    <name type="common">Donkey</name>
    <name type="synonym">Equus africanus asinus</name>
    <dbReference type="NCBI Taxonomy" id="9793"/>
    <lineage>
        <taxon>Eukaryota</taxon>
        <taxon>Metazoa</taxon>
        <taxon>Chordata</taxon>
        <taxon>Craniata</taxon>
        <taxon>Vertebrata</taxon>
        <taxon>Euteleostomi</taxon>
        <taxon>Mammalia</taxon>
        <taxon>Eutheria</taxon>
        <taxon>Laurasiatheria</taxon>
        <taxon>Perissodactyla</taxon>
        <taxon>Equidae</taxon>
        <taxon>Equus</taxon>
    </lineage>
</organism>
<evidence type="ECO:0000256" key="21">
    <source>
        <dbReference type="PROSITE-ProRule" id="PRU00782"/>
    </source>
</evidence>
<dbReference type="Gene3D" id="1.20.58.530">
    <property type="match status" value="1"/>
</dbReference>
<evidence type="ECO:0000256" key="7">
    <source>
        <dbReference type="ARBA" id="ARBA00022741"/>
    </source>
</evidence>